<name>A0ACB9LIG9_9MYRT</name>
<evidence type="ECO:0000313" key="2">
    <source>
        <dbReference type="Proteomes" id="UP001057402"/>
    </source>
</evidence>
<protein>
    <submittedName>
        <fullName evidence="1">Uncharacterized protein</fullName>
    </submittedName>
</protein>
<comment type="caution">
    <text evidence="1">The sequence shown here is derived from an EMBL/GenBank/DDBJ whole genome shotgun (WGS) entry which is preliminary data.</text>
</comment>
<dbReference type="EMBL" id="CM042890">
    <property type="protein sequence ID" value="KAI4311290.1"/>
    <property type="molecule type" value="Genomic_DNA"/>
</dbReference>
<organism evidence="1 2">
    <name type="scientific">Melastoma candidum</name>
    <dbReference type="NCBI Taxonomy" id="119954"/>
    <lineage>
        <taxon>Eukaryota</taxon>
        <taxon>Viridiplantae</taxon>
        <taxon>Streptophyta</taxon>
        <taxon>Embryophyta</taxon>
        <taxon>Tracheophyta</taxon>
        <taxon>Spermatophyta</taxon>
        <taxon>Magnoliopsida</taxon>
        <taxon>eudicotyledons</taxon>
        <taxon>Gunneridae</taxon>
        <taxon>Pentapetalae</taxon>
        <taxon>rosids</taxon>
        <taxon>malvids</taxon>
        <taxon>Myrtales</taxon>
        <taxon>Melastomataceae</taxon>
        <taxon>Melastomatoideae</taxon>
        <taxon>Melastomateae</taxon>
        <taxon>Melastoma</taxon>
    </lineage>
</organism>
<keyword evidence="2" id="KW-1185">Reference proteome</keyword>
<accession>A0ACB9LIG9</accession>
<evidence type="ECO:0000313" key="1">
    <source>
        <dbReference type="EMBL" id="KAI4311290.1"/>
    </source>
</evidence>
<dbReference type="Proteomes" id="UP001057402">
    <property type="component" value="Chromosome 11"/>
</dbReference>
<reference evidence="2" key="1">
    <citation type="journal article" date="2023" name="Front. Plant Sci.">
        <title>Chromosomal-level genome assembly of Melastoma candidum provides insights into trichome evolution.</title>
        <authorList>
            <person name="Zhong Y."/>
            <person name="Wu W."/>
            <person name="Sun C."/>
            <person name="Zou P."/>
            <person name="Liu Y."/>
            <person name="Dai S."/>
            <person name="Zhou R."/>
        </authorList>
    </citation>
    <scope>NUCLEOTIDE SEQUENCE [LARGE SCALE GENOMIC DNA]</scope>
</reference>
<gene>
    <name evidence="1" type="ORF">MLD38_036195</name>
</gene>
<proteinExistence type="predicted"/>
<sequence length="432" mass="48608">MGKPGIWLKQFLTGRKDKGDKAVKDKEKVAAAGIVSQNVSRSSGTNPATPVVYPLMTPRAKRRWSFRRSSANSAAPLAVQSVVSIAEDVRKKGVTAVAERTVEEAAAVKIQSAFRSYLARKALRALRGLVKLQALVRGHLVRERTKETLRCMQALVTAQARARAQRLHMADDAVKPYALWPANPCKSNQDFKFWNPYQARSEVYGPGQEIDRGIVEEDVKIVEMDLGEWKPSVKYRNSYLHPNHPQPDRMHFPFPRSHFNQDYHQKQSPAPSAVTEASPRTCGGHFEDDSFYTVQSSPQCYSAMSNPDPCRIPFSIPRTEYAASLSYDCPFYPNYMANTESSLAKVRSQSAPKQRTPDYFERQASRRRPSMEGRGGIPRGSSRMQRSSSHVGSAVQGYQYPQPPWSAKQQDHRHDEHEPVQIFGFVGREGLN</sequence>